<evidence type="ECO:0000313" key="3">
    <source>
        <dbReference type="Proteomes" id="UP001159042"/>
    </source>
</evidence>
<dbReference type="AlphaFoldDB" id="A0AAV8W3J4"/>
<dbReference type="Proteomes" id="UP001159042">
    <property type="component" value="Unassembled WGS sequence"/>
</dbReference>
<protein>
    <recommendedName>
        <fullName evidence="4">MARVEL domain-containing protein</fullName>
    </recommendedName>
</protein>
<dbReference type="PANTHER" id="PTHR33444">
    <property type="entry name" value="SI:DKEY-19B23.12-RELATED"/>
    <property type="match status" value="1"/>
</dbReference>
<reference evidence="2 3" key="1">
    <citation type="journal article" date="2023" name="Insect Mol. Biol.">
        <title>Genome sequencing provides insights into the evolution of gene families encoding plant cell wall-degrading enzymes in longhorned beetles.</title>
        <authorList>
            <person name="Shin N.R."/>
            <person name="Okamura Y."/>
            <person name="Kirsch R."/>
            <person name="Pauchet Y."/>
        </authorList>
    </citation>
    <scope>NUCLEOTIDE SEQUENCE [LARGE SCALE GENOMIC DNA]</scope>
    <source>
        <strain evidence="2">EAD_L_NR</strain>
    </source>
</reference>
<keyword evidence="1" id="KW-0812">Transmembrane</keyword>
<evidence type="ECO:0000256" key="1">
    <source>
        <dbReference type="SAM" id="Phobius"/>
    </source>
</evidence>
<comment type="caution">
    <text evidence="2">The sequence shown here is derived from an EMBL/GenBank/DDBJ whole genome shotgun (WGS) entry which is preliminary data.</text>
</comment>
<dbReference type="PANTHER" id="PTHR33444:SF2">
    <property type="entry name" value="MARVEL DOMAIN-CONTAINING PROTEIN"/>
    <property type="match status" value="1"/>
</dbReference>
<evidence type="ECO:0000313" key="2">
    <source>
        <dbReference type="EMBL" id="KAJ8920585.1"/>
    </source>
</evidence>
<feature type="transmembrane region" description="Helical" evidence="1">
    <location>
        <begin position="92"/>
        <end position="122"/>
    </location>
</feature>
<organism evidence="2 3">
    <name type="scientific">Exocentrus adspersus</name>
    <dbReference type="NCBI Taxonomy" id="1586481"/>
    <lineage>
        <taxon>Eukaryota</taxon>
        <taxon>Metazoa</taxon>
        <taxon>Ecdysozoa</taxon>
        <taxon>Arthropoda</taxon>
        <taxon>Hexapoda</taxon>
        <taxon>Insecta</taxon>
        <taxon>Pterygota</taxon>
        <taxon>Neoptera</taxon>
        <taxon>Endopterygota</taxon>
        <taxon>Coleoptera</taxon>
        <taxon>Polyphaga</taxon>
        <taxon>Cucujiformia</taxon>
        <taxon>Chrysomeloidea</taxon>
        <taxon>Cerambycidae</taxon>
        <taxon>Lamiinae</taxon>
        <taxon>Acanthocinini</taxon>
        <taxon>Exocentrus</taxon>
    </lineage>
</organism>
<name>A0AAV8W3J4_9CUCU</name>
<gene>
    <name evidence="2" type="ORF">NQ315_004724</name>
</gene>
<feature type="transmembrane region" description="Helical" evidence="1">
    <location>
        <begin position="50"/>
        <end position="72"/>
    </location>
</feature>
<keyword evidence="3" id="KW-1185">Reference proteome</keyword>
<accession>A0AAV8W3J4</accession>
<proteinExistence type="predicted"/>
<dbReference type="EMBL" id="JANEYG010000013">
    <property type="protein sequence ID" value="KAJ8920585.1"/>
    <property type="molecule type" value="Genomic_DNA"/>
</dbReference>
<keyword evidence="1" id="KW-0472">Membrane</keyword>
<sequence>MIVIGVVNKDKCPASSNIPIFLIVEGVIGIISKILSLLRDFLLKYFKVDPILSVIGLVEFAFFICGSVWVFSAFEPRYNPALGELYCNKTTYLFALIIICCIYIIIAVVVFTFLCISVMICLTVAICGGRADGDVETAAEMTPLPTNDHR</sequence>
<keyword evidence="1" id="KW-1133">Transmembrane helix</keyword>
<evidence type="ECO:0008006" key="4">
    <source>
        <dbReference type="Google" id="ProtNLM"/>
    </source>
</evidence>
<feature type="transmembrane region" description="Helical" evidence="1">
    <location>
        <begin position="18"/>
        <end position="38"/>
    </location>
</feature>
<dbReference type="InterPro" id="IPR040350">
    <property type="entry name" value="TMEM272"/>
</dbReference>